<organism evidence="2 3">
    <name type="scientific">Desulfosporosinus hippei DSM 8344</name>
    <dbReference type="NCBI Taxonomy" id="1121419"/>
    <lineage>
        <taxon>Bacteria</taxon>
        <taxon>Bacillati</taxon>
        <taxon>Bacillota</taxon>
        <taxon>Clostridia</taxon>
        <taxon>Eubacteriales</taxon>
        <taxon>Desulfitobacteriaceae</taxon>
        <taxon>Desulfosporosinus</taxon>
    </lineage>
</organism>
<dbReference type="GO" id="GO:0045936">
    <property type="term" value="P:negative regulation of phosphate metabolic process"/>
    <property type="evidence" value="ECO:0007669"/>
    <property type="project" value="InterPro"/>
</dbReference>
<proteinExistence type="predicted"/>
<dbReference type="SUPFAM" id="SSF109755">
    <property type="entry name" value="PhoU-like"/>
    <property type="match status" value="1"/>
</dbReference>
<reference evidence="3" key="1">
    <citation type="submission" date="2016-10" db="EMBL/GenBank/DDBJ databases">
        <authorList>
            <person name="Varghese N."/>
            <person name="Submissions S."/>
        </authorList>
    </citation>
    <scope>NUCLEOTIDE SEQUENCE [LARGE SCALE GENOMIC DNA]</scope>
    <source>
        <strain evidence="3">DSM 8344</strain>
    </source>
</reference>
<name>A0A1G7UPD8_9FIRM</name>
<dbReference type="PANTHER" id="PTHR42930">
    <property type="entry name" value="PHOSPHATE-SPECIFIC TRANSPORT SYSTEM ACCESSORY PROTEIN PHOU"/>
    <property type="match status" value="1"/>
</dbReference>
<dbReference type="OrthoDB" id="9814256at2"/>
<feature type="domain" description="PhoU" evidence="1">
    <location>
        <begin position="116"/>
        <end position="198"/>
    </location>
</feature>
<dbReference type="Gene3D" id="1.20.58.220">
    <property type="entry name" value="Phosphate transport system protein phou homolog 2, domain 2"/>
    <property type="match status" value="1"/>
</dbReference>
<dbReference type="Proteomes" id="UP000198656">
    <property type="component" value="Unassembled WGS sequence"/>
</dbReference>
<dbReference type="InterPro" id="IPR026022">
    <property type="entry name" value="PhoU_dom"/>
</dbReference>
<dbReference type="EMBL" id="FNCP01000003">
    <property type="protein sequence ID" value="SDG49208.1"/>
    <property type="molecule type" value="Genomic_DNA"/>
</dbReference>
<dbReference type="AlphaFoldDB" id="A0A1G7UPD8"/>
<protein>
    <submittedName>
        <fullName evidence="2">Phosphate transport system protein</fullName>
    </submittedName>
</protein>
<dbReference type="RefSeq" id="WP_092330397.1">
    <property type="nucleotide sequence ID" value="NZ_FNCP01000003.1"/>
</dbReference>
<feature type="domain" description="PhoU" evidence="1">
    <location>
        <begin position="20"/>
        <end position="103"/>
    </location>
</feature>
<keyword evidence="3" id="KW-1185">Reference proteome</keyword>
<evidence type="ECO:0000313" key="2">
    <source>
        <dbReference type="EMBL" id="SDG49208.1"/>
    </source>
</evidence>
<evidence type="ECO:0000313" key="3">
    <source>
        <dbReference type="Proteomes" id="UP000198656"/>
    </source>
</evidence>
<dbReference type="STRING" id="1121419.SAMN05443529_103203"/>
<evidence type="ECO:0000259" key="1">
    <source>
        <dbReference type="Pfam" id="PF01895"/>
    </source>
</evidence>
<sequence>MLRTSGYDRVLLNLRVMTVELAEAVQRHLCAAIEALENGGTVQDWQKKDDVIDQLRDNIVNQSFDIMSLQQLRSQDLRWILGFQRMAQELERSADYACDLAELSELKPERNWPGDIQQMAKQLLRMIEHTVEILKGDKEILMDLADEDDVLDEAYDNFKSALVKGSQARCPDGQLGLCLVIARTIERMGDHLVNVAETLLYVQTGNRRLAEA</sequence>
<dbReference type="Pfam" id="PF01895">
    <property type="entry name" value="PhoU"/>
    <property type="match status" value="2"/>
</dbReference>
<gene>
    <name evidence="2" type="ORF">SAMN05443529_103203</name>
</gene>
<dbReference type="InterPro" id="IPR038078">
    <property type="entry name" value="PhoU-like_sf"/>
</dbReference>
<dbReference type="GO" id="GO:0030643">
    <property type="term" value="P:intracellular phosphate ion homeostasis"/>
    <property type="evidence" value="ECO:0007669"/>
    <property type="project" value="InterPro"/>
</dbReference>
<accession>A0A1G7UPD8</accession>
<dbReference type="InterPro" id="IPR028366">
    <property type="entry name" value="PhoU"/>
</dbReference>
<dbReference type="PANTHER" id="PTHR42930:SF3">
    <property type="entry name" value="PHOSPHATE-SPECIFIC TRANSPORT SYSTEM ACCESSORY PROTEIN PHOU"/>
    <property type="match status" value="1"/>
</dbReference>